<evidence type="ECO:0000313" key="1">
    <source>
        <dbReference type="EMBL" id="MBK1871049.1"/>
    </source>
</evidence>
<keyword evidence="2" id="KW-1185">Reference proteome</keyword>
<dbReference type="EMBL" id="JAENHL010000008">
    <property type="protein sequence ID" value="MBK1871049.1"/>
    <property type="molecule type" value="Genomic_DNA"/>
</dbReference>
<gene>
    <name evidence="1" type="ORF">JHL16_32080</name>
</gene>
<protein>
    <submittedName>
        <fullName evidence="1">Helix-turn-helix transcriptional regulator</fullName>
    </submittedName>
</protein>
<comment type="caution">
    <text evidence="1">The sequence shown here is derived from an EMBL/GenBank/DDBJ whole genome shotgun (WGS) entry which is preliminary data.</text>
</comment>
<proteinExistence type="predicted"/>
<organism evidence="1 2">
    <name type="scientific">Taklimakanibacter albus</name>
    <dbReference type="NCBI Taxonomy" id="2800327"/>
    <lineage>
        <taxon>Bacteria</taxon>
        <taxon>Pseudomonadati</taxon>
        <taxon>Pseudomonadota</taxon>
        <taxon>Alphaproteobacteria</taxon>
        <taxon>Hyphomicrobiales</taxon>
        <taxon>Aestuariivirgaceae</taxon>
        <taxon>Taklimakanibacter</taxon>
    </lineage>
</organism>
<name>A0ACC5REC4_9HYPH</name>
<evidence type="ECO:0000313" key="2">
    <source>
        <dbReference type="Proteomes" id="UP000616151"/>
    </source>
</evidence>
<reference evidence="1" key="1">
    <citation type="submission" date="2021-01" db="EMBL/GenBank/DDBJ databases">
        <authorList>
            <person name="Sun Q."/>
        </authorList>
    </citation>
    <scope>NUCLEOTIDE SEQUENCE</scope>
    <source>
        <strain evidence="1">YIM B02566</strain>
    </source>
</reference>
<dbReference type="Proteomes" id="UP000616151">
    <property type="component" value="Unassembled WGS sequence"/>
</dbReference>
<accession>A0ACC5REC4</accession>
<sequence>MSRSSAIFAENLRYLCAHFNSVAEVCRNLGMNRQQFNKYLSGQSEPSLHNLKRITDFFGVDEYEITLPPKEFVRLVRPKRAPVRETLLLEQLLTQIDMADAESQGALAAYEGTYAAYFCSPVWSNHIVRSLTTIRFEAPNCLTRSVQRLYLPGGSRSMRVTQKFNGVVRNIVDRLYLVEYEANSKDLASFTILYPSHRRQLQFLTGIMVTVASGGARQPFSTRVAYQYLGKDVDLRKEIARCHLYPVDSPDIPEEVRSRITDRADSARNFLLAQSF</sequence>